<comment type="caution">
    <text evidence="1">The sequence shown here is derived from an EMBL/GenBank/DDBJ whole genome shotgun (WGS) entry which is preliminary data.</text>
</comment>
<evidence type="ECO:0000313" key="1">
    <source>
        <dbReference type="EMBL" id="GAH62111.1"/>
    </source>
</evidence>
<proteinExistence type="predicted"/>
<sequence>MKEKQEEICANCGHDRKAHVEEENWCQGNYDNCSCKKFKAQLVPGTSLGKKPKGCGKVVYYFICKKKGQRTKVPVKCGDSVDGKLELCPSCKLKS</sequence>
<name>X1GW20_9ZZZZ</name>
<organism evidence="1">
    <name type="scientific">marine sediment metagenome</name>
    <dbReference type="NCBI Taxonomy" id="412755"/>
    <lineage>
        <taxon>unclassified sequences</taxon>
        <taxon>metagenomes</taxon>
        <taxon>ecological metagenomes</taxon>
    </lineage>
</organism>
<accession>X1GW20</accession>
<gene>
    <name evidence="1" type="ORF">S03H2_51744</name>
</gene>
<protein>
    <submittedName>
        <fullName evidence="1">Uncharacterized protein</fullName>
    </submittedName>
</protein>
<dbReference type="AlphaFoldDB" id="X1GW20"/>
<dbReference type="EMBL" id="BARU01032846">
    <property type="protein sequence ID" value="GAH62111.1"/>
    <property type="molecule type" value="Genomic_DNA"/>
</dbReference>
<reference evidence="1" key="1">
    <citation type="journal article" date="2014" name="Front. Microbiol.">
        <title>High frequency of phylogenetically diverse reductive dehalogenase-homologous genes in deep subseafloor sedimentary metagenomes.</title>
        <authorList>
            <person name="Kawai M."/>
            <person name="Futagami T."/>
            <person name="Toyoda A."/>
            <person name="Takaki Y."/>
            <person name="Nishi S."/>
            <person name="Hori S."/>
            <person name="Arai W."/>
            <person name="Tsubouchi T."/>
            <person name="Morono Y."/>
            <person name="Uchiyama I."/>
            <person name="Ito T."/>
            <person name="Fujiyama A."/>
            <person name="Inagaki F."/>
            <person name="Takami H."/>
        </authorList>
    </citation>
    <scope>NUCLEOTIDE SEQUENCE</scope>
    <source>
        <strain evidence="1">Expedition CK06-06</strain>
    </source>
</reference>